<feature type="transmembrane region" description="Helical" evidence="2">
    <location>
        <begin position="90"/>
        <end position="111"/>
    </location>
</feature>
<reference evidence="4 5" key="1">
    <citation type="submission" date="2022-10" db="EMBL/GenBank/DDBJ databases">
        <title>Luteolibacter flavescens strain MCCC 1K03193, whole genome shotgun sequencing project.</title>
        <authorList>
            <person name="Zhao G."/>
            <person name="Shen L."/>
        </authorList>
    </citation>
    <scope>NUCLEOTIDE SEQUENCE [LARGE SCALE GENOMIC DNA]</scope>
    <source>
        <strain evidence="4 5">MCCC 1K03193</strain>
    </source>
</reference>
<sequence>MTEPSEAAARVETSPIPPPGFPLSSDEASFRPVGTEDRIVLLDALRGFALFGVLLANMSGFKFPLVSFLYPSEDFHHPGPWNEVAETVLLWLVSGKFMSIFAFLFGVGLALQEKRAASRGLAFGPFIRWRMVLLLAAGVIHGILLWPGDILAVYGIFGLLSPILLGWRARTLAGVVLAIALISIAAHVILTLAFHESGAVYADRESIELWIEGYRQASLPGVIQLRIQEWKMVWVTAYLSDFSYAFLFFVTGLATGKSGRFLDWLSPGFKVGRGFVIAFLVALVITIIALIIFRGPEPISRDASIFAYLAILVGNWMLAWGYMAGFARLHTRIAASDLMKSLRCVGRMSLTNYLLQSIIANAVFMPFGLGLYGQASFCEGLALSAIIFAFQMIFSRWWLSRHNSGPAEYLWRALSYPR</sequence>
<keyword evidence="2" id="KW-1133">Transmembrane helix</keyword>
<dbReference type="InterPro" id="IPR052529">
    <property type="entry name" value="Bact_Transport_Assoc"/>
</dbReference>
<dbReference type="Pfam" id="PF04235">
    <property type="entry name" value="DUF418"/>
    <property type="match status" value="1"/>
</dbReference>
<feature type="domain" description="DUF418" evidence="3">
    <location>
        <begin position="258"/>
        <end position="416"/>
    </location>
</feature>
<gene>
    <name evidence="4" type="ORF">OKA04_00375</name>
</gene>
<dbReference type="InterPro" id="IPR007349">
    <property type="entry name" value="DUF418"/>
</dbReference>
<feature type="transmembrane region" description="Helical" evidence="2">
    <location>
        <begin position="174"/>
        <end position="194"/>
    </location>
</feature>
<dbReference type="PANTHER" id="PTHR30590:SF2">
    <property type="entry name" value="INNER MEMBRANE PROTEIN"/>
    <property type="match status" value="1"/>
</dbReference>
<proteinExistence type="predicted"/>
<evidence type="ECO:0000256" key="2">
    <source>
        <dbReference type="SAM" id="Phobius"/>
    </source>
</evidence>
<feature type="transmembrane region" description="Helical" evidence="2">
    <location>
        <begin position="305"/>
        <end position="329"/>
    </location>
</feature>
<keyword evidence="2" id="KW-0472">Membrane</keyword>
<dbReference type="Proteomes" id="UP001207930">
    <property type="component" value="Unassembled WGS sequence"/>
</dbReference>
<comment type="caution">
    <text evidence="4">The sequence shown here is derived from an EMBL/GenBank/DDBJ whole genome shotgun (WGS) entry which is preliminary data.</text>
</comment>
<evidence type="ECO:0000259" key="3">
    <source>
        <dbReference type="Pfam" id="PF04235"/>
    </source>
</evidence>
<feature type="transmembrane region" description="Helical" evidence="2">
    <location>
        <begin position="48"/>
        <end position="70"/>
    </location>
</feature>
<keyword evidence="5" id="KW-1185">Reference proteome</keyword>
<evidence type="ECO:0000256" key="1">
    <source>
        <dbReference type="SAM" id="MobiDB-lite"/>
    </source>
</evidence>
<feature type="transmembrane region" description="Helical" evidence="2">
    <location>
        <begin position="275"/>
        <end position="293"/>
    </location>
</feature>
<evidence type="ECO:0000313" key="4">
    <source>
        <dbReference type="EMBL" id="MCW1883162.1"/>
    </source>
</evidence>
<feature type="transmembrane region" description="Helical" evidence="2">
    <location>
        <begin position="232"/>
        <end position="254"/>
    </location>
</feature>
<feature type="region of interest" description="Disordered" evidence="1">
    <location>
        <begin position="1"/>
        <end position="29"/>
    </location>
</feature>
<name>A0ABT3FI80_9BACT</name>
<organism evidence="4 5">
    <name type="scientific">Luteolibacter flavescens</name>
    <dbReference type="NCBI Taxonomy" id="1859460"/>
    <lineage>
        <taxon>Bacteria</taxon>
        <taxon>Pseudomonadati</taxon>
        <taxon>Verrucomicrobiota</taxon>
        <taxon>Verrucomicrobiia</taxon>
        <taxon>Verrucomicrobiales</taxon>
        <taxon>Verrucomicrobiaceae</taxon>
        <taxon>Luteolibacter</taxon>
    </lineage>
</organism>
<feature type="transmembrane region" description="Helical" evidence="2">
    <location>
        <begin position="381"/>
        <end position="399"/>
    </location>
</feature>
<keyword evidence="2" id="KW-0812">Transmembrane</keyword>
<feature type="transmembrane region" description="Helical" evidence="2">
    <location>
        <begin position="123"/>
        <end position="144"/>
    </location>
</feature>
<protein>
    <submittedName>
        <fullName evidence="4">DUF418 domain-containing protein</fullName>
    </submittedName>
</protein>
<evidence type="ECO:0000313" key="5">
    <source>
        <dbReference type="Proteomes" id="UP001207930"/>
    </source>
</evidence>
<dbReference type="EMBL" id="JAPDDS010000001">
    <property type="protein sequence ID" value="MCW1883162.1"/>
    <property type="molecule type" value="Genomic_DNA"/>
</dbReference>
<dbReference type="PANTHER" id="PTHR30590">
    <property type="entry name" value="INNER MEMBRANE PROTEIN"/>
    <property type="match status" value="1"/>
</dbReference>
<feature type="transmembrane region" description="Helical" evidence="2">
    <location>
        <begin position="350"/>
        <end position="369"/>
    </location>
</feature>
<accession>A0ABT3FI80</accession>